<evidence type="ECO:0000256" key="5">
    <source>
        <dbReference type="ARBA" id="ARBA00022989"/>
    </source>
</evidence>
<evidence type="ECO:0000256" key="3">
    <source>
        <dbReference type="ARBA" id="ARBA00022475"/>
    </source>
</evidence>
<dbReference type="PANTHER" id="PTHR30193">
    <property type="entry name" value="ABC TRANSPORTER PERMEASE PROTEIN"/>
    <property type="match status" value="1"/>
</dbReference>
<keyword evidence="4 7" id="KW-0812">Transmembrane</keyword>
<gene>
    <name evidence="9" type="ORF">S03H2_46256</name>
</gene>
<accession>X1J3D9</accession>
<keyword evidence="6 7" id="KW-0472">Membrane</keyword>
<feature type="domain" description="ABC transmembrane type-1" evidence="8">
    <location>
        <begin position="53"/>
        <end position="227"/>
    </location>
</feature>
<evidence type="ECO:0000256" key="6">
    <source>
        <dbReference type="ARBA" id="ARBA00023136"/>
    </source>
</evidence>
<evidence type="ECO:0000259" key="8">
    <source>
        <dbReference type="PROSITE" id="PS50928"/>
    </source>
</evidence>
<dbReference type="EMBL" id="BARU01029031">
    <property type="protein sequence ID" value="GAH75995.1"/>
    <property type="molecule type" value="Genomic_DNA"/>
</dbReference>
<comment type="subcellular location">
    <subcellularLocation>
        <location evidence="1">Cell membrane</location>
        <topology evidence="1">Multi-pass membrane protein</topology>
    </subcellularLocation>
</comment>
<feature type="transmembrane region" description="Helical" evidence="7">
    <location>
        <begin position="90"/>
        <end position="112"/>
    </location>
</feature>
<dbReference type="PROSITE" id="PS50928">
    <property type="entry name" value="ABC_TM1"/>
    <property type="match status" value="1"/>
</dbReference>
<dbReference type="InterPro" id="IPR000515">
    <property type="entry name" value="MetI-like"/>
</dbReference>
<dbReference type="InterPro" id="IPR035906">
    <property type="entry name" value="MetI-like_sf"/>
</dbReference>
<sequence length="227" mass="25523">MLVIIVIFIAFYYYPLFSLVKTSFYAWQFSGGKFIGFRNYWNILTDSYNYRVVINTAYYVVGVASGSVILGLIFALIFDGATCTKLSRIWQTMFFIPIVISLAAISMVWRWLFEPEVGLINYALSLLGFSKQAWLRSTVQAMPAIIIVGIWQNIGFSMIILLSGLKAIPKEMKESAMIDGASSLKMIWHIILPLIKPVFLVAVSMSIIFAFRTFTLVFVMTKGGPAG</sequence>
<dbReference type="Pfam" id="PF00528">
    <property type="entry name" value="BPD_transp_1"/>
    <property type="match status" value="1"/>
</dbReference>
<evidence type="ECO:0000256" key="4">
    <source>
        <dbReference type="ARBA" id="ARBA00022692"/>
    </source>
</evidence>
<protein>
    <recommendedName>
        <fullName evidence="8">ABC transmembrane type-1 domain-containing protein</fullName>
    </recommendedName>
</protein>
<dbReference type="PANTHER" id="PTHR30193:SF37">
    <property type="entry name" value="INNER MEMBRANE ABC TRANSPORTER PERMEASE PROTEIN YCJO"/>
    <property type="match status" value="1"/>
</dbReference>
<dbReference type="SUPFAM" id="SSF161098">
    <property type="entry name" value="MetI-like"/>
    <property type="match status" value="1"/>
</dbReference>
<dbReference type="Gene3D" id="1.10.3720.10">
    <property type="entry name" value="MetI-like"/>
    <property type="match status" value="1"/>
</dbReference>
<dbReference type="GO" id="GO:0005886">
    <property type="term" value="C:plasma membrane"/>
    <property type="evidence" value="ECO:0007669"/>
    <property type="project" value="UniProtKB-SubCell"/>
</dbReference>
<dbReference type="CDD" id="cd06261">
    <property type="entry name" value="TM_PBP2"/>
    <property type="match status" value="1"/>
</dbReference>
<evidence type="ECO:0000256" key="7">
    <source>
        <dbReference type="SAM" id="Phobius"/>
    </source>
</evidence>
<evidence type="ECO:0000256" key="2">
    <source>
        <dbReference type="ARBA" id="ARBA00022448"/>
    </source>
</evidence>
<keyword evidence="2" id="KW-0813">Transport</keyword>
<dbReference type="AlphaFoldDB" id="X1J3D9"/>
<feature type="transmembrane region" description="Helical" evidence="7">
    <location>
        <begin position="144"/>
        <end position="165"/>
    </location>
</feature>
<keyword evidence="5 7" id="KW-1133">Transmembrane helix</keyword>
<feature type="non-terminal residue" evidence="9">
    <location>
        <position position="227"/>
    </location>
</feature>
<proteinExistence type="predicted"/>
<dbReference type="GO" id="GO:0055085">
    <property type="term" value="P:transmembrane transport"/>
    <property type="evidence" value="ECO:0007669"/>
    <property type="project" value="InterPro"/>
</dbReference>
<comment type="caution">
    <text evidence="9">The sequence shown here is derived from an EMBL/GenBank/DDBJ whole genome shotgun (WGS) entry which is preliminary data.</text>
</comment>
<reference evidence="9" key="1">
    <citation type="journal article" date="2014" name="Front. Microbiol.">
        <title>High frequency of phylogenetically diverse reductive dehalogenase-homologous genes in deep subseafloor sedimentary metagenomes.</title>
        <authorList>
            <person name="Kawai M."/>
            <person name="Futagami T."/>
            <person name="Toyoda A."/>
            <person name="Takaki Y."/>
            <person name="Nishi S."/>
            <person name="Hori S."/>
            <person name="Arai W."/>
            <person name="Tsubouchi T."/>
            <person name="Morono Y."/>
            <person name="Uchiyama I."/>
            <person name="Ito T."/>
            <person name="Fujiyama A."/>
            <person name="Inagaki F."/>
            <person name="Takami H."/>
        </authorList>
    </citation>
    <scope>NUCLEOTIDE SEQUENCE</scope>
    <source>
        <strain evidence="9">Expedition CK06-06</strain>
    </source>
</reference>
<dbReference type="InterPro" id="IPR051393">
    <property type="entry name" value="ABC_transporter_permease"/>
</dbReference>
<feature type="transmembrane region" description="Helical" evidence="7">
    <location>
        <begin position="186"/>
        <end position="211"/>
    </location>
</feature>
<name>X1J3D9_9ZZZZ</name>
<feature type="transmembrane region" description="Helical" evidence="7">
    <location>
        <begin position="57"/>
        <end position="78"/>
    </location>
</feature>
<evidence type="ECO:0000256" key="1">
    <source>
        <dbReference type="ARBA" id="ARBA00004651"/>
    </source>
</evidence>
<evidence type="ECO:0000313" key="9">
    <source>
        <dbReference type="EMBL" id="GAH75995.1"/>
    </source>
</evidence>
<keyword evidence="3" id="KW-1003">Cell membrane</keyword>
<organism evidence="9">
    <name type="scientific">marine sediment metagenome</name>
    <dbReference type="NCBI Taxonomy" id="412755"/>
    <lineage>
        <taxon>unclassified sequences</taxon>
        <taxon>metagenomes</taxon>
        <taxon>ecological metagenomes</taxon>
    </lineage>
</organism>